<organism evidence="2 3">
    <name type="scientific">Jimgerdemannia flammicorona</name>
    <dbReference type="NCBI Taxonomy" id="994334"/>
    <lineage>
        <taxon>Eukaryota</taxon>
        <taxon>Fungi</taxon>
        <taxon>Fungi incertae sedis</taxon>
        <taxon>Mucoromycota</taxon>
        <taxon>Mucoromycotina</taxon>
        <taxon>Endogonomycetes</taxon>
        <taxon>Endogonales</taxon>
        <taxon>Endogonaceae</taxon>
        <taxon>Jimgerdemannia</taxon>
    </lineage>
</organism>
<feature type="domain" description="DUF7779" evidence="1">
    <location>
        <begin position="169"/>
        <end position="262"/>
    </location>
</feature>
<dbReference type="EMBL" id="RBNJ01008022">
    <property type="protein sequence ID" value="RUS27653.1"/>
    <property type="molecule type" value="Genomic_DNA"/>
</dbReference>
<accession>A0A433QCY4</accession>
<dbReference type="InterPro" id="IPR027417">
    <property type="entry name" value="P-loop_NTPase"/>
</dbReference>
<proteinExistence type="predicted"/>
<evidence type="ECO:0000313" key="2">
    <source>
        <dbReference type="EMBL" id="RUS27653.1"/>
    </source>
</evidence>
<evidence type="ECO:0000259" key="1">
    <source>
        <dbReference type="Pfam" id="PF25000"/>
    </source>
</evidence>
<name>A0A433QCY4_9FUNG</name>
<evidence type="ECO:0000313" key="3">
    <source>
        <dbReference type="Proteomes" id="UP000274822"/>
    </source>
</evidence>
<protein>
    <recommendedName>
        <fullName evidence="1">DUF7779 domain-containing protein</fullName>
    </recommendedName>
</protein>
<dbReference type="Gene3D" id="3.40.50.300">
    <property type="entry name" value="P-loop containing nucleotide triphosphate hydrolases"/>
    <property type="match status" value="1"/>
</dbReference>
<keyword evidence="3" id="KW-1185">Reference proteome</keyword>
<comment type="caution">
    <text evidence="2">The sequence shown here is derived from an EMBL/GenBank/DDBJ whole genome shotgun (WGS) entry which is preliminary data.</text>
</comment>
<dbReference type="InterPro" id="IPR056681">
    <property type="entry name" value="DUF7779"/>
</dbReference>
<dbReference type="SUPFAM" id="SSF52540">
    <property type="entry name" value="P-loop containing nucleoside triphosphate hydrolases"/>
    <property type="match status" value="1"/>
</dbReference>
<dbReference type="Pfam" id="PF25000">
    <property type="entry name" value="DUF7779"/>
    <property type="match status" value="1"/>
</dbReference>
<gene>
    <name evidence="2" type="ORF">BC938DRAFT_482946</name>
</gene>
<dbReference type="PANTHER" id="PTHR35205:SF1">
    <property type="entry name" value="ZU5 DOMAIN-CONTAINING PROTEIN"/>
    <property type="match status" value="1"/>
</dbReference>
<reference evidence="2 3" key="1">
    <citation type="journal article" date="2018" name="New Phytol.">
        <title>Phylogenomics of Endogonaceae and evolution of mycorrhizas within Mucoromycota.</title>
        <authorList>
            <person name="Chang Y."/>
            <person name="Desiro A."/>
            <person name="Na H."/>
            <person name="Sandor L."/>
            <person name="Lipzen A."/>
            <person name="Clum A."/>
            <person name="Barry K."/>
            <person name="Grigoriev I.V."/>
            <person name="Martin F.M."/>
            <person name="Stajich J.E."/>
            <person name="Smith M.E."/>
            <person name="Bonito G."/>
            <person name="Spatafora J.W."/>
        </authorList>
    </citation>
    <scope>NUCLEOTIDE SEQUENCE [LARGE SCALE GENOMIC DNA]</scope>
    <source>
        <strain evidence="2 3">AD002</strain>
    </source>
</reference>
<dbReference type="Proteomes" id="UP000274822">
    <property type="component" value="Unassembled WGS sequence"/>
</dbReference>
<sequence>MGKSQIALEFCYQNKECYQYIFWIEADTDTALQSSFIAATKKLDLPILGKNPAEVVSFTIEWFQSNNGWLPVFDDADDYSLKSMSYFFLQDEYFPKSGRGIILMTTRLNYKTGQENIVVNLNEIKMDDDTALKLLLRENDDDGNALAIVQMLGHLPLALDLAVWNVSFERIRKNQLAASLIQSIAFLYPNNVPLALFEHRPQTIFEPDKAVFPSTLKRAAQLLTDFSLVRRITMKERKKDDPAKDTSSVHRLVQTTILFKMELPEKLEDANNFSLLCLTN</sequence>
<dbReference type="AlphaFoldDB" id="A0A433QCY4"/>
<dbReference type="PANTHER" id="PTHR35205">
    <property type="entry name" value="NB-ARC AND TPR DOMAIN PROTEIN"/>
    <property type="match status" value="1"/>
</dbReference>